<dbReference type="PROSITE" id="PS00616">
    <property type="entry name" value="HIS_ACID_PHOSPHAT_1"/>
    <property type="match status" value="1"/>
</dbReference>
<dbReference type="Pfam" id="PF00328">
    <property type="entry name" value="His_Phos_2"/>
    <property type="match status" value="1"/>
</dbReference>
<reference evidence="3" key="1">
    <citation type="submission" date="2023-03" db="EMBL/GenBank/DDBJ databases">
        <title>Mating type loci evolution in Malassezia.</title>
        <authorList>
            <person name="Coelho M.A."/>
        </authorList>
    </citation>
    <scope>NUCLEOTIDE SEQUENCE</scope>
    <source>
        <strain evidence="3">CBS 11721</strain>
    </source>
</reference>
<keyword evidence="1" id="KW-0378">Hydrolase</keyword>
<dbReference type="InterPro" id="IPR033379">
    <property type="entry name" value="Acid_Pase_AS"/>
</dbReference>
<evidence type="ECO:0000256" key="2">
    <source>
        <dbReference type="SAM" id="SignalP"/>
    </source>
</evidence>
<dbReference type="PANTHER" id="PTHR20963">
    <property type="entry name" value="MULTIPLE INOSITOL POLYPHOSPHATE PHOSPHATASE-RELATED"/>
    <property type="match status" value="1"/>
</dbReference>
<dbReference type="PANTHER" id="PTHR20963:SF42">
    <property type="entry name" value="PHOSPHOGLYCERATE MUTASE-LIKE PROTEIN"/>
    <property type="match status" value="1"/>
</dbReference>
<dbReference type="InterPro" id="IPR029033">
    <property type="entry name" value="His_PPase_superfam"/>
</dbReference>
<dbReference type="EMBL" id="CP119877">
    <property type="protein sequence ID" value="WFD34126.1"/>
    <property type="molecule type" value="Genomic_DNA"/>
</dbReference>
<dbReference type="Gene3D" id="3.40.50.1240">
    <property type="entry name" value="Phosphoglycerate mutase-like"/>
    <property type="match status" value="1"/>
</dbReference>
<accession>A0AAF0JAB1</accession>
<evidence type="ECO:0000313" key="3">
    <source>
        <dbReference type="EMBL" id="WFD34126.1"/>
    </source>
</evidence>
<gene>
    <name evidence="3" type="ORF">MCUN1_000961</name>
</gene>
<feature type="signal peptide" evidence="2">
    <location>
        <begin position="1"/>
        <end position="18"/>
    </location>
</feature>
<keyword evidence="4" id="KW-1185">Reference proteome</keyword>
<evidence type="ECO:0000313" key="4">
    <source>
        <dbReference type="Proteomes" id="UP001219933"/>
    </source>
</evidence>
<sequence>MVVKYSLSVLVLAAVALAKGSSSVNWGNTTGTSSDPFPTAVGNLGDMGYAAAPFRAQVDKVNTPKFDNNRWGIEMRWKPYNAQKDGATSDDIFRNVGAQSPYHPADDLFPETNKYLPVPDQCTIKQVHIVHRHGARNPTKLYEKPPGSFGQKVANLSKAGKLDVSGQLSFLKSWNYSLGQAVLTHQGAQELFDSGVRAYFDYAKLLEKYESKPVIRTTSQSRMIDSARYWTLGFFGWDAADKVNLEVLAEYDYQNNTLQPKQSCPNADNDDFQLGDKLVEQWQDIYLEAPRKRLQQYFHGAELTKDDISSMMIMCPYETVVLGYSQFCNLFTKEEWENLEYELDMDKQGSNGFMAPTGRAQGIGYVTEFLSRVQHRKFDGPQSSQNRTIDQQDQYFPLHQPLYADFTHDTVMIGILTAFNFTQFADWMDPTKPDPNRRFRTSRLTPFAARFFFEVLECDGTDYIRVKVNEALLPLDAGQGCEGRADGLCKLDDFVGHLEKYAYDASKFQTVCYGKNGTDFTVTGPVHSGAPES</sequence>
<dbReference type="CDD" id="cd07061">
    <property type="entry name" value="HP_HAP_like"/>
    <property type="match status" value="1"/>
</dbReference>
<proteinExistence type="predicted"/>
<organism evidence="3 4">
    <name type="scientific">Malassezia cuniculi</name>
    <dbReference type="NCBI Taxonomy" id="948313"/>
    <lineage>
        <taxon>Eukaryota</taxon>
        <taxon>Fungi</taxon>
        <taxon>Dikarya</taxon>
        <taxon>Basidiomycota</taxon>
        <taxon>Ustilaginomycotina</taxon>
        <taxon>Malasseziomycetes</taxon>
        <taxon>Malasseziales</taxon>
        <taxon>Malasseziaceae</taxon>
        <taxon>Malassezia</taxon>
    </lineage>
</organism>
<name>A0AAF0JAB1_9BASI</name>
<dbReference type="Proteomes" id="UP001219933">
    <property type="component" value="Chromosome 1"/>
</dbReference>
<dbReference type="SUPFAM" id="SSF53254">
    <property type="entry name" value="Phosphoglycerate mutase-like"/>
    <property type="match status" value="1"/>
</dbReference>
<protein>
    <recommendedName>
        <fullName evidence="5">Acid phosphatase</fullName>
    </recommendedName>
</protein>
<dbReference type="AlphaFoldDB" id="A0AAF0JAB1"/>
<evidence type="ECO:0008006" key="5">
    <source>
        <dbReference type="Google" id="ProtNLM"/>
    </source>
</evidence>
<keyword evidence="2" id="KW-0732">Signal</keyword>
<dbReference type="InterPro" id="IPR000560">
    <property type="entry name" value="His_Pase_clade-2"/>
</dbReference>
<evidence type="ECO:0000256" key="1">
    <source>
        <dbReference type="ARBA" id="ARBA00022801"/>
    </source>
</evidence>
<dbReference type="GO" id="GO:0003993">
    <property type="term" value="F:acid phosphatase activity"/>
    <property type="evidence" value="ECO:0007669"/>
    <property type="project" value="TreeGrafter"/>
</dbReference>
<feature type="chain" id="PRO_5041976402" description="Acid phosphatase" evidence="2">
    <location>
        <begin position="19"/>
        <end position="533"/>
    </location>
</feature>